<evidence type="ECO:0000313" key="2">
    <source>
        <dbReference type="EMBL" id="KAF8757923.1"/>
    </source>
</evidence>
<feature type="region of interest" description="Disordered" evidence="1">
    <location>
        <begin position="1"/>
        <end position="27"/>
    </location>
</feature>
<accession>A0A8H7M7A3</accession>
<dbReference type="EMBL" id="JACYCF010000004">
    <property type="protein sequence ID" value="KAF8757923.1"/>
    <property type="molecule type" value="Genomic_DNA"/>
</dbReference>
<reference evidence="2" key="1">
    <citation type="submission" date="2020-09" db="EMBL/GenBank/DDBJ databases">
        <title>Comparative genome analyses of four rice-infecting Rhizoctonia solani isolates reveal extensive enrichment of homogalacturonan modification genes.</title>
        <authorList>
            <person name="Lee D.-Y."/>
            <person name="Jeon J."/>
            <person name="Kim K.-T."/>
            <person name="Cheong K."/>
            <person name="Song H."/>
            <person name="Choi G."/>
            <person name="Ko J."/>
            <person name="Opiyo S.O."/>
            <person name="Zuo S."/>
            <person name="Madhav S."/>
            <person name="Lee Y.-H."/>
            <person name="Wang G.-L."/>
        </authorList>
    </citation>
    <scope>NUCLEOTIDE SEQUENCE</scope>
    <source>
        <strain evidence="2">AG1-IA B2</strain>
    </source>
</reference>
<dbReference type="Proteomes" id="UP000614334">
    <property type="component" value="Unassembled WGS sequence"/>
</dbReference>
<protein>
    <submittedName>
        <fullName evidence="2">Uncharacterized protein</fullName>
    </submittedName>
</protein>
<proteinExistence type="predicted"/>
<evidence type="ECO:0000313" key="3">
    <source>
        <dbReference type="Proteomes" id="UP000614334"/>
    </source>
</evidence>
<dbReference type="AlphaFoldDB" id="A0A8H7M7A3"/>
<evidence type="ECO:0000256" key="1">
    <source>
        <dbReference type="SAM" id="MobiDB-lite"/>
    </source>
</evidence>
<sequence length="111" mass="12038">MTDNPEPKGKGFSSRFTGILRRSTRSTSDLTNIHAHDISSIYPSERKITKKSKNNGSNDSIATYASDNSDKNLENQHIQSIIPVGSTQEAIADAVTNIESISDFSPTPSPT</sequence>
<feature type="region of interest" description="Disordered" evidence="1">
    <location>
        <begin position="46"/>
        <end position="68"/>
    </location>
</feature>
<feature type="compositionally biased region" description="Polar residues" evidence="1">
    <location>
        <begin position="54"/>
        <end position="67"/>
    </location>
</feature>
<gene>
    <name evidence="2" type="ORF">RHS01_03567</name>
</gene>
<name>A0A8H7M7A3_9AGAM</name>
<comment type="caution">
    <text evidence="2">The sequence shown here is derived from an EMBL/GenBank/DDBJ whole genome shotgun (WGS) entry which is preliminary data.</text>
</comment>
<organism evidence="2 3">
    <name type="scientific">Rhizoctonia solani</name>
    <dbReference type="NCBI Taxonomy" id="456999"/>
    <lineage>
        <taxon>Eukaryota</taxon>
        <taxon>Fungi</taxon>
        <taxon>Dikarya</taxon>
        <taxon>Basidiomycota</taxon>
        <taxon>Agaricomycotina</taxon>
        <taxon>Agaricomycetes</taxon>
        <taxon>Cantharellales</taxon>
        <taxon>Ceratobasidiaceae</taxon>
        <taxon>Rhizoctonia</taxon>
    </lineage>
</organism>